<dbReference type="EMBL" id="BAAABM010000053">
    <property type="protein sequence ID" value="GAA0358978.1"/>
    <property type="molecule type" value="Genomic_DNA"/>
</dbReference>
<dbReference type="SMART" id="SM00866">
    <property type="entry name" value="UTRA"/>
    <property type="match status" value="1"/>
</dbReference>
<comment type="caution">
    <text evidence="2">The sequence shown here is derived from an EMBL/GenBank/DDBJ whole genome shotgun (WGS) entry which is preliminary data.</text>
</comment>
<keyword evidence="3" id="KW-1185">Reference proteome</keyword>
<dbReference type="InterPro" id="IPR028978">
    <property type="entry name" value="Chorismate_lyase_/UTRA_dom_sf"/>
</dbReference>
<evidence type="ECO:0000313" key="3">
    <source>
        <dbReference type="Proteomes" id="UP001501822"/>
    </source>
</evidence>
<gene>
    <name evidence="2" type="ORF">GCM10010151_55870</name>
</gene>
<proteinExistence type="predicted"/>
<dbReference type="PANTHER" id="PTHR44846">
    <property type="entry name" value="MANNOSYL-D-GLYCERATE TRANSPORT/METABOLISM SYSTEM REPRESSOR MNGR-RELATED"/>
    <property type="match status" value="1"/>
</dbReference>
<feature type="domain" description="UbiC transcription regulator-associated" evidence="1">
    <location>
        <begin position="27"/>
        <end position="169"/>
    </location>
</feature>
<dbReference type="InterPro" id="IPR050679">
    <property type="entry name" value="Bact_HTH_transcr_reg"/>
</dbReference>
<dbReference type="PANTHER" id="PTHR44846:SF17">
    <property type="entry name" value="GNTR-FAMILY TRANSCRIPTIONAL REGULATOR"/>
    <property type="match status" value="1"/>
</dbReference>
<sequence length="176" mass="19263">MVVMPEQEDTRMDEPERTRPIRTLLDRAEADDPGQVTYVEQRPARTGVARLLDVAEGAPLVLRQRVALQDGVPAEFVSLWLDPEIARATGLDTQTPVTTSVRELIESATGRRFGRVAAHLTARRPTSAEVKTLGLARNMPVLGVLATVTDTQGRPVLVVDLALPGELYELTDAYPL</sequence>
<organism evidence="2 3">
    <name type="scientific">Actinoallomurus spadix</name>
    <dbReference type="NCBI Taxonomy" id="79912"/>
    <lineage>
        <taxon>Bacteria</taxon>
        <taxon>Bacillati</taxon>
        <taxon>Actinomycetota</taxon>
        <taxon>Actinomycetes</taxon>
        <taxon>Streptosporangiales</taxon>
        <taxon>Thermomonosporaceae</taxon>
        <taxon>Actinoallomurus</taxon>
    </lineage>
</organism>
<dbReference type="Proteomes" id="UP001501822">
    <property type="component" value="Unassembled WGS sequence"/>
</dbReference>
<dbReference type="SUPFAM" id="SSF64288">
    <property type="entry name" value="Chorismate lyase-like"/>
    <property type="match status" value="1"/>
</dbReference>
<dbReference type="Gene3D" id="3.40.1410.10">
    <property type="entry name" value="Chorismate lyase-like"/>
    <property type="match status" value="1"/>
</dbReference>
<evidence type="ECO:0000313" key="2">
    <source>
        <dbReference type="EMBL" id="GAA0358978.1"/>
    </source>
</evidence>
<protein>
    <recommendedName>
        <fullName evidence="1">UbiC transcription regulator-associated domain-containing protein</fullName>
    </recommendedName>
</protein>
<reference evidence="2 3" key="1">
    <citation type="journal article" date="2019" name="Int. J. Syst. Evol. Microbiol.">
        <title>The Global Catalogue of Microorganisms (GCM) 10K type strain sequencing project: providing services to taxonomists for standard genome sequencing and annotation.</title>
        <authorList>
            <consortium name="The Broad Institute Genomics Platform"/>
            <consortium name="The Broad Institute Genome Sequencing Center for Infectious Disease"/>
            <person name="Wu L."/>
            <person name="Ma J."/>
        </authorList>
    </citation>
    <scope>NUCLEOTIDE SEQUENCE [LARGE SCALE GENOMIC DNA]</scope>
    <source>
        <strain evidence="2 3">JCM 3146</strain>
    </source>
</reference>
<accession>A0ABN0XAV2</accession>
<evidence type="ECO:0000259" key="1">
    <source>
        <dbReference type="SMART" id="SM00866"/>
    </source>
</evidence>
<dbReference type="InterPro" id="IPR011663">
    <property type="entry name" value="UTRA"/>
</dbReference>
<dbReference type="Pfam" id="PF07702">
    <property type="entry name" value="UTRA"/>
    <property type="match status" value="1"/>
</dbReference>
<name>A0ABN0XAV2_9ACTN</name>